<dbReference type="GO" id="GO:0016829">
    <property type="term" value="F:lyase activity"/>
    <property type="evidence" value="ECO:0007669"/>
    <property type="project" value="UniProtKB-KW"/>
</dbReference>
<evidence type="ECO:0000256" key="1">
    <source>
        <dbReference type="ARBA" id="ARBA00022723"/>
    </source>
</evidence>
<feature type="compositionally biased region" description="Basic residues" evidence="3">
    <location>
        <begin position="261"/>
        <end position="284"/>
    </location>
</feature>
<evidence type="ECO:0000313" key="5">
    <source>
        <dbReference type="Proteomes" id="UP000293562"/>
    </source>
</evidence>
<sequence length="284" mass="32122">MKGILLCGHGTRVQVGELAFKVFAEKFANTITDYEVEYGFLELSEPNFEQGISKLKAKGVEEIIAVPVFLFNGVHIASDIPNMLHELQEKHEVSIKLANYIGVCQEMVDLSIDLIKNSISDEDMSDTVFFPIGIGASMADSNGDMLKLSRLAQEELKMPFMINAFTSRMTFPSVDKALSILDQLSFKRIIALPYIFFPGVYLDNAIRSIEAFKLKHPEKEFILCPKIGESDRLIDILMLRLKEVEDGKVDLIESRDPSACSHHHHHHHSHGHHHHHGHSHDHKH</sequence>
<evidence type="ECO:0000256" key="3">
    <source>
        <dbReference type="SAM" id="MobiDB-lite"/>
    </source>
</evidence>
<dbReference type="RefSeq" id="WP_130306275.1">
    <property type="nucleotide sequence ID" value="NZ_SHKN01000001.1"/>
</dbReference>
<gene>
    <name evidence="4" type="ORF">EV201_1034</name>
</gene>
<organism evidence="4 5">
    <name type="scientific">Ancylomarina subtilis</name>
    <dbReference type="NCBI Taxonomy" id="1639035"/>
    <lineage>
        <taxon>Bacteria</taxon>
        <taxon>Pseudomonadati</taxon>
        <taxon>Bacteroidota</taxon>
        <taxon>Bacteroidia</taxon>
        <taxon>Marinilabiliales</taxon>
        <taxon>Marinifilaceae</taxon>
        <taxon>Ancylomarina</taxon>
    </lineage>
</organism>
<dbReference type="SUPFAM" id="SSF53800">
    <property type="entry name" value="Chelatase"/>
    <property type="match status" value="1"/>
</dbReference>
<protein>
    <submittedName>
        <fullName evidence="4">Sirohydrochlorin cobaltochelatase</fullName>
    </submittedName>
</protein>
<dbReference type="EMBL" id="SHKN01000001">
    <property type="protein sequence ID" value="RZT96396.1"/>
    <property type="molecule type" value="Genomic_DNA"/>
</dbReference>
<dbReference type="InterPro" id="IPR050963">
    <property type="entry name" value="Sirohydro_Cobaltochel/CbiX"/>
</dbReference>
<dbReference type="CDD" id="cd03416">
    <property type="entry name" value="CbiX_SirB_N"/>
    <property type="match status" value="1"/>
</dbReference>
<dbReference type="PANTHER" id="PTHR33542">
    <property type="entry name" value="SIROHYDROCHLORIN FERROCHELATASE, CHLOROPLASTIC"/>
    <property type="match status" value="1"/>
</dbReference>
<proteinExistence type="predicted"/>
<name>A0A4Q7VJL5_9BACT</name>
<dbReference type="GO" id="GO:0046872">
    <property type="term" value="F:metal ion binding"/>
    <property type="evidence" value="ECO:0007669"/>
    <property type="project" value="UniProtKB-KW"/>
</dbReference>
<dbReference type="AlphaFoldDB" id="A0A4Q7VJL5"/>
<evidence type="ECO:0000256" key="2">
    <source>
        <dbReference type="ARBA" id="ARBA00023239"/>
    </source>
</evidence>
<keyword evidence="2" id="KW-0456">Lyase</keyword>
<accession>A0A4Q7VJL5</accession>
<dbReference type="Gene3D" id="3.40.50.1400">
    <property type="match status" value="2"/>
</dbReference>
<comment type="caution">
    <text evidence="4">The sequence shown here is derived from an EMBL/GenBank/DDBJ whole genome shotgun (WGS) entry which is preliminary data.</text>
</comment>
<dbReference type="Pfam" id="PF01903">
    <property type="entry name" value="CbiX"/>
    <property type="match status" value="2"/>
</dbReference>
<dbReference type="InterPro" id="IPR002762">
    <property type="entry name" value="CbiX-like"/>
</dbReference>
<dbReference type="Proteomes" id="UP000293562">
    <property type="component" value="Unassembled WGS sequence"/>
</dbReference>
<keyword evidence="1" id="KW-0479">Metal-binding</keyword>
<dbReference type="PANTHER" id="PTHR33542:SF3">
    <property type="entry name" value="SIROHYDROCHLORIN FERROCHELATASE, CHLOROPLASTIC"/>
    <property type="match status" value="1"/>
</dbReference>
<feature type="region of interest" description="Disordered" evidence="3">
    <location>
        <begin position="256"/>
        <end position="284"/>
    </location>
</feature>
<keyword evidence="5" id="KW-1185">Reference proteome</keyword>
<evidence type="ECO:0000313" key="4">
    <source>
        <dbReference type="EMBL" id="RZT96396.1"/>
    </source>
</evidence>
<reference evidence="4 5" key="1">
    <citation type="submission" date="2019-02" db="EMBL/GenBank/DDBJ databases">
        <title>Genomic Encyclopedia of Type Strains, Phase IV (KMG-IV): sequencing the most valuable type-strain genomes for metagenomic binning, comparative biology and taxonomic classification.</title>
        <authorList>
            <person name="Goeker M."/>
        </authorList>
    </citation>
    <scope>NUCLEOTIDE SEQUENCE [LARGE SCALE GENOMIC DNA]</scope>
    <source>
        <strain evidence="4 5">DSM 28825</strain>
    </source>
</reference>
<dbReference type="OrthoDB" id="9797895at2"/>